<dbReference type="HOGENOM" id="CLU_2021622_0_0_2"/>
<evidence type="ECO:0000313" key="1">
    <source>
        <dbReference type="EMBL" id="EHR78646.2"/>
    </source>
</evidence>
<dbReference type="Proteomes" id="UP000015502">
    <property type="component" value="Chromosome"/>
</dbReference>
<reference evidence="1 2" key="1">
    <citation type="journal article" date="2012" name="J. Bacteriol.">
        <title>Genome sequence of the model hyperthermophilic archaeon Thermococcus litoralis NS-C.</title>
        <authorList>
            <person name="Gardner A.F."/>
            <person name="Kumar S."/>
            <person name="Perler F.B."/>
        </authorList>
    </citation>
    <scope>NUCLEOTIDE SEQUENCE [LARGE SCALE GENOMIC DNA]</scope>
    <source>
        <strain evidence="2">ATCC 51850 / DSM 5473 / JCM 8560 / NS-C</strain>
    </source>
</reference>
<dbReference type="EMBL" id="CP006670">
    <property type="protein sequence ID" value="EHR78646.2"/>
    <property type="molecule type" value="Genomic_DNA"/>
</dbReference>
<organism evidence="1 2">
    <name type="scientific">Thermococcus litoralis (strain ATCC 51850 / DSM 5473 / JCM 8560 / NS-C)</name>
    <dbReference type="NCBI Taxonomy" id="523849"/>
    <lineage>
        <taxon>Archaea</taxon>
        <taxon>Methanobacteriati</taxon>
        <taxon>Methanobacteriota</taxon>
        <taxon>Thermococci</taxon>
        <taxon>Thermococcales</taxon>
        <taxon>Thermococcaceae</taxon>
        <taxon>Thermococcus</taxon>
    </lineage>
</organism>
<keyword evidence="2" id="KW-1185">Reference proteome</keyword>
<gene>
    <name evidence="1" type="ORF">OCC_10165</name>
</gene>
<name>H3ZN29_THELN</name>
<dbReference type="PaxDb" id="523849-OCC_10165"/>
<evidence type="ECO:0008006" key="3">
    <source>
        <dbReference type="Google" id="ProtNLM"/>
    </source>
</evidence>
<proteinExistence type="predicted"/>
<protein>
    <recommendedName>
        <fullName evidence="3">Transposase</fullName>
    </recommendedName>
</protein>
<sequence length="151" mass="17615">MVFLTLFKGSGVFIVTFIRVFAEFFQVVVVIPRWDHRLKDPESVAFAILDVLADFESEGKLKNLPKSKKFPVKTILAILLFKQYYNLPLRDAQHYGRKFFGANIHYSTLHNWEKKLNLEELTNHLLKKLQKLPYASTQADSTIITNKKRTE</sequence>
<dbReference type="AlphaFoldDB" id="H3ZN29"/>
<dbReference type="KEGG" id="tlt:OCC_10165"/>
<accession>H3ZN29</accession>
<evidence type="ECO:0000313" key="2">
    <source>
        <dbReference type="Proteomes" id="UP000015502"/>
    </source>
</evidence>
<dbReference type="STRING" id="523849.OCC_10165"/>